<feature type="compositionally biased region" description="Basic and acidic residues" evidence="1">
    <location>
        <begin position="312"/>
        <end position="330"/>
    </location>
</feature>
<dbReference type="InterPro" id="IPR035979">
    <property type="entry name" value="RBD_domain_sf"/>
</dbReference>
<keyword evidence="2" id="KW-1133">Transmembrane helix</keyword>
<dbReference type="Proteomes" id="UP000005207">
    <property type="component" value="Linkage group LG2"/>
</dbReference>
<keyword evidence="4" id="KW-1185">Reference proteome</keyword>
<reference evidence="3" key="2">
    <citation type="submission" date="2025-08" db="UniProtKB">
        <authorList>
            <consortium name="Ensembl"/>
        </authorList>
    </citation>
    <scope>IDENTIFICATION</scope>
</reference>
<reference evidence="3" key="3">
    <citation type="submission" date="2025-09" db="UniProtKB">
        <authorList>
            <consortium name="Ensembl"/>
        </authorList>
    </citation>
    <scope>IDENTIFICATION</scope>
</reference>
<dbReference type="Ensembl" id="ENSONIT00000075040.1">
    <property type="protein sequence ID" value="ENSONIP00000066731.1"/>
    <property type="gene ID" value="ENSONIG00000004400.2"/>
</dbReference>
<evidence type="ECO:0000256" key="1">
    <source>
        <dbReference type="SAM" id="MobiDB-lite"/>
    </source>
</evidence>
<dbReference type="SUPFAM" id="SSF54928">
    <property type="entry name" value="RNA-binding domain, RBD"/>
    <property type="match status" value="2"/>
</dbReference>
<sequence>MEEKGLRQLVKVICLTQLCLCVYTFKYFCLNLFFLFSSIAPLLNQLKVFVFVSCQTLEKGKVVCIKFPSQSVDETYLRKLAEPFGKIIKVIMFPSLGFVEMGSVDQAKDLVKFHSNYPPTVNGEQIEFSISNAFNFLQSSRVVSFTPAPSGEDGKSDLISIIKRFGPPLYTLFLPSMAFVEMKNAPDAQKLVDYYLTNTLRINSDLICVSFSGEYKTLIDDEDSQSRKREKRSKSKTSDRDETDRRSKGRKESPKKTSEKSGKKTPEKDSGSKKPPEKDSAGKKTPKKESASKKSPEKDIKNTLETKSTGKKTPEKDLPSKKSSDKDSTTKKTPAKKSTSRTTPENKSASRTTPENKSASRTTPENKSASRTTPENKSASRTTPENKSASRTTPENKSASRTTPENKSASRTTPENKSAPRTTPENKSASRTTPENKSASRETSEEEFEYKKSPKRESLDKETPEKDLKNGLEKESVGRKTLEKGSSCAEVPDSKTSEPKGAPDNNSVPQTTLKTELKEENTQQNEEPAAYNTPPEKDYIKKETPQTFKQEEQETQIDVSVHSLSLVCVCFVGTEFVRPVVGYFCNLCQLIFAEEDEAKQQHCSSLSHYSKYQVEGKKRFYC</sequence>
<feature type="compositionally biased region" description="Basic and acidic residues" evidence="1">
    <location>
        <begin position="236"/>
        <end position="304"/>
    </location>
</feature>
<name>A0A669E6T0_ORENI</name>
<dbReference type="PANTHER" id="PTHR15592">
    <property type="entry name" value="MATRIN 3/NUCLEAR PROTEIN 220-RELATED"/>
    <property type="match status" value="1"/>
</dbReference>
<dbReference type="InterPro" id="IPR012677">
    <property type="entry name" value="Nucleotide-bd_a/b_plait_sf"/>
</dbReference>
<feature type="transmembrane region" description="Helical" evidence="2">
    <location>
        <begin position="12"/>
        <end position="36"/>
    </location>
</feature>
<evidence type="ECO:0000313" key="3">
    <source>
        <dbReference type="Ensembl" id="ENSONIP00000066731.1"/>
    </source>
</evidence>
<proteinExistence type="predicted"/>
<organism evidence="3 4">
    <name type="scientific">Oreochromis niloticus</name>
    <name type="common">Nile tilapia</name>
    <name type="synonym">Tilapia nilotica</name>
    <dbReference type="NCBI Taxonomy" id="8128"/>
    <lineage>
        <taxon>Eukaryota</taxon>
        <taxon>Metazoa</taxon>
        <taxon>Chordata</taxon>
        <taxon>Craniata</taxon>
        <taxon>Vertebrata</taxon>
        <taxon>Euteleostomi</taxon>
        <taxon>Actinopterygii</taxon>
        <taxon>Neopterygii</taxon>
        <taxon>Teleostei</taxon>
        <taxon>Neoteleostei</taxon>
        <taxon>Acanthomorphata</taxon>
        <taxon>Ovalentaria</taxon>
        <taxon>Cichlomorphae</taxon>
        <taxon>Cichliformes</taxon>
        <taxon>Cichlidae</taxon>
        <taxon>African cichlids</taxon>
        <taxon>Pseudocrenilabrinae</taxon>
        <taxon>Oreochromini</taxon>
        <taxon>Oreochromis</taxon>
    </lineage>
</organism>
<dbReference type="AlphaFoldDB" id="A0A669E6T0"/>
<dbReference type="Gene3D" id="3.30.70.330">
    <property type="match status" value="2"/>
</dbReference>
<feature type="region of interest" description="Disordered" evidence="1">
    <location>
        <begin position="221"/>
        <end position="539"/>
    </location>
</feature>
<keyword evidence="2" id="KW-0812">Transmembrane</keyword>
<gene>
    <name evidence="3" type="primary">LOC100702458</name>
</gene>
<protein>
    <submittedName>
        <fullName evidence="3">RNA-binding protein 20</fullName>
    </submittedName>
</protein>
<evidence type="ECO:0000256" key="2">
    <source>
        <dbReference type="SAM" id="Phobius"/>
    </source>
</evidence>
<keyword evidence="2" id="KW-0472">Membrane</keyword>
<dbReference type="GeneTree" id="ENSGT00940000169511"/>
<reference evidence="4" key="1">
    <citation type="submission" date="2012-01" db="EMBL/GenBank/DDBJ databases">
        <title>The Genome Sequence of Oreochromis niloticus (Nile Tilapia).</title>
        <authorList>
            <consortium name="Broad Institute Genome Assembly Team"/>
            <consortium name="Broad Institute Sequencing Platform"/>
            <person name="Di Palma F."/>
            <person name="Johnson J."/>
            <person name="Lander E.S."/>
            <person name="Lindblad-Toh K."/>
        </authorList>
    </citation>
    <scope>NUCLEOTIDE SEQUENCE [LARGE SCALE GENOMIC DNA]</scope>
</reference>
<feature type="compositionally biased region" description="Basic and acidic residues" evidence="1">
    <location>
        <begin position="438"/>
        <end position="483"/>
    </location>
</feature>
<feature type="compositionally biased region" description="Polar residues" evidence="1">
    <location>
        <begin position="345"/>
        <end position="437"/>
    </location>
</feature>
<evidence type="ECO:0000313" key="4">
    <source>
        <dbReference type="Proteomes" id="UP000005207"/>
    </source>
</evidence>
<accession>A0A669E6T0</accession>
<dbReference type="GO" id="GO:0003676">
    <property type="term" value="F:nucleic acid binding"/>
    <property type="evidence" value="ECO:0007669"/>
    <property type="project" value="InterPro"/>
</dbReference>